<dbReference type="Proteomes" id="UP001243330">
    <property type="component" value="Unassembled WGS sequence"/>
</dbReference>
<dbReference type="PANTHER" id="PTHR10622">
    <property type="entry name" value="HET DOMAIN-CONTAINING PROTEIN"/>
    <property type="match status" value="1"/>
</dbReference>
<dbReference type="Pfam" id="PF01753">
    <property type="entry name" value="zf-MYND"/>
    <property type="match status" value="1"/>
</dbReference>
<evidence type="ECO:0000256" key="2">
    <source>
        <dbReference type="ARBA" id="ARBA00022771"/>
    </source>
</evidence>
<dbReference type="PANTHER" id="PTHR10622:SF12">
    <property type="entry name" value="HET DOMAIN-CONTAINING PROTEIN"/>
    <property type="match status" value="1"/>
</dbReference>
<dbReference type="PROSITE" id="PS01360">
    <property type="entry name" value="ZF_MYND_1"/>
    <property type="match status" value="1"/>
</dbReference>
<dbReference type="PROSITE" id="PS50865">
    <property type="entry name" value="ZF_MYND_2"/>
    <property type="match status" value="1"/>
</dbReference>
<evidence type="ECO:0000256" key="5">
    <source>
        <dbReference type="SAM" id="MobiDB-lite"/>
    </source>
</evidence>
<dbReference type="Pfam" id="PF06985">
    <property type="entry name" value="HET"/>
    <property type="match status" value="1"/>
</dbReference>
<dbReference type="InterPro" id="IPR010730">
    <property type="entry name" value="HET"/>
</dbReference>
<evidence type="ECO:0000313" key="8">
    <source>
        <dbReference type="Proteomes" id="UP001243330"/>
    </source>
</evidence>
<dbReference type="SUPFAM" id="SSF144232">
    <property type="entry name" value="HIT/MYND zinc finger-like"/>
    <property type="match status" value="1"/>
</dbReference>
<dbReference type="Gene3D" id="6.10.140.2220">
    <property type="match status" value="1"/>
</dbReference>
<feature type="compositionally biased region" description="Acidic residues" evidence="5">
    <location>
        <begin position="1740"/>
        <end position="1749"/>
    </location>
</feature>
<evidence type="ECO:0000256" key="3">
    <source>
        <dbReference type="ARBA" id="ARBA00022833"/>
    </source>
</evidence>
<sequence length="1767" mass="197454">MSLSAATDRLEARDVLLFSLLLDNAAAGNTAWNLFYDLRISKADTQLLSNQLEKLLAASESFNSWKASSYGKVFPFVDEATFDDVRAIWKTCFDTASADDRAGQEAALKSAIKRSLEIRKVVMGGEGQSLTGMRSAAPLSTRNFEAITNATDAYFDTSKPNHSWSGDIPNPMFIAPLSSHRVLHHGADPILGFHLATGFAALTDASPLKPDPKDGPLMAFAAAKTQFREWSTACGNLLREKKLVIRFVASEALAFCQTLQHFVSTKETSAGWYRRQFDSRPFCMDPDAYGGKLAAPSSFDAIDTSNLADHVGTINLLTSALPLLAPQPWSSVFTETLLKREDTSKEGFDRVLYGHGPTVSLLLGASAVEYWTNTTAVSWVDEMLINFMAGTLQDKKDVQTQLHTRINWKQSKFFSGVDTTGPLQVDPEALAGVLFKLYLEIFAHENPMKLLSISKASMAQLIRNTAYTNFHRGTLVSLMRYLKLRLSVSDFDRTVNLFLEKYSFERSLMFTGNLRQDFSLQMHTQGLFSEPWLQREIKPNRNLGGFDSWESIPEVVAVTLVVPNNAIKRMFTGSHEADIASPTVRGSLVSGKDADHKWHNFFDDVQLVWGTVKPSGDRESSNKFSVTVEPDPAGWAGNSPLIASFYVPSSALQVERKTAFVRLEVQSSAQNIAVYQKTLGQDLKVHESKLADESSVFITKYLPGQTRYPATCEAAGAVAESATEAKGETQAIFTANMTAEQDKIATITGHLDFLSAKGKKLLTDKVPIETEQVTPFTVNVVFGEKQHIYPITFPIPIDASEGKVKIRIARKSSYFEVIAPIAAPATGGGVESPLVDFTFPITLAKSLLHTPVDFNTPHFNLDRLPIIDITNKAANRFMVNMIACHFSVGEKKVREQAQAGRGNGISRSTRLNFKESVFTMFMLASGLQGGQTGLMCLSHASNDTGVHMLILVSAVRLDPASGSVVLDAAVIPFTEKMIHELEPFLLMLRELECAQISVDDAELTLWRKVLPALAERTRTWDHKSSCEYRKTGKVPVSTETGKQVLCSCGQGKLPDNFVALPEWDTASKYATRIAISPTFAVPFVDDCVDFETWGRSGGGRQQQVERCRACGKSEAESSTKLKKCTRCLQVKYCSGECQKKDWRKHRAECAESDIHTKLEAPDNLGQFMYYGRLPASHIINLSREMEIAIGCAHLLCCICSICSSRNWRCPPRPICSTGLSQRYYLIFNSSLIYDKMLFLNTRMLRLEEISDPSAVNYAILSHTWGDDEVSFKNMKDFERANRQEGFVKIEQTCQLALQRGLEYAWVDTCCINKASSAELSEAINSMFSWYRYSTLIAPCEVEFYDAEWSLRFTKKDRTSDLSLITRIDEDVLKMTKQLKDVLVSVKMSWAADRQTTRVEDMAYCLLGIFDINMPMLYGEGQKAFERLQEQIVGQNKDVSLFAWRSCEPDQTYRGIFARSPREFKSCAKTRLSTRFMFSDPDFSLTNRGVQFHMESVIVDDDTHLLMRLDIRCEDCIDHRDVHICLLRTTKGYVRVAPHACWRPPAATDLRGPITVHCRKNVDGLENSVLQRVASTPLRVSLDINQKHLLRFSQYPKLAWDPTCGGFCGDALVEDFSGFMNVYTQVPEVLVLTVVIHKLVHEAEPDVELYAAPRYRGILWKVIEGCSSDDLYGGRRLDADKLLTDYKTAKAKGIYRHKKIVHLKQRQTLKRQSITASFEAKVVGLQVTVSLVLSSGHDRNSDDDEEETEDEGHVSGERYSALPTKAKL</sequence>
<organism evidence="7 8">
    <name type="scientific">Colletotrichum chrysophilum</name>
    <dbReference type="NCBI Taxonomy" id="1836956"/>
    <lineage>
        <taxon>Eukaryota</taxon>
        <taxon>Fungi</taxon>
        <taxon>Dikarya</taxon>
        <taxon>Ascomycota</taxon>
        <taxon>Pezizomycotina</taxon>
        <taxon>Sordariomycetes</taxon>
        <taxon>Hypocreomycetidae</taxon>
        <taxon>Glomerellales</taxon>
        <taxon>Glomerellaceae</taxon>
        <taxon>Colletotrichum</taxon>
        <taxon>Colletotrichum gloeosporioides species complex</taxon>
    </lineage>
</organism>
<feature type="domain" description="MYND-type" evidence="6">
    <location>
        <begin position="1107"/>
        <end position="1149"/>
    </location>
</feature>
<evidence type="ECO:0000313" key="7">
    <source>
        <dbReference type="EMBL" id="KAK1842757.1"/>
    </source>
</evidence>
<gene>
    <name evidence="7" type="ORF">CCHR01_14603</name>
</gene>
<accession>A0AAD9A7U3</accession>
<keyword evidence="2 4" id="KW-0863">Zinc-finger</keyword>
<protein>
    <submittedName>
        <fullName evidence="7">Mynd finger family protein</fullName>
    </submittedName>
</protein>
<proteinExistence type="predicted"/>
<keyword evidence="3" id="KW-0862">Zinc</keyword>
<evidence type="ECO:0000256" key="4">
    <source>
        <dbReference type="PROSITE-ProRule" id="PRU00134"/>
    </source>
</evidence>
<keyword evidence="1" id="KW-0479">Metal-binding</keyword>
<name>A0AAD9A7U3_9PEZI</name>
<dbReference type="InterPro" id="IPR002893">
    <property type="entry name" value="Znf_MYND"/>
</dbReference>
<dbReference type="GO" id="GO:0008270">
    <property type="term" value="F:zinc ion binding"/>
    <property type="evidence" value="ECO:0007669"/>
    <property type="project" value="UniProtKB-KW"/>
</dbReference>
<feature type="region of interest" description="Disordered" evidence="5">
    <location>
        <begin position="1735"/>
        <end position="1767"/>
    </location>
</feature>
<comment type="caution">
    <text evidence="7">The sequence shown here is derived from an EMBL/GenBank/DDBJ whole genome shotgun (WGS) entry which is preliminary data.</text>
</comment>
<evidence type="ECO:0000259" key="6">
    <source>
        <dbReference type="PROSITE" id="PS50865"/>
    </source>
</evidence>
<reference evidence="7" key="1">
    <citation type="submission" date="2023-01" db="EMBL/GenBank/DDBJ databases">
        <title>Colletotrichum chrysophilum M932 genome sequence.</title>
        <authorList>
            <person name="Baroncelli R."/>
        </authorList>
    </citation>
    <scope>NUCLEOTIDE SEQUENCE</scope>
    <source>
        <strain evidence="7">M932</strain>
    </source>
</reference>
<evidence type="ECO:0000256" key="1">
    <source>
        <dbReference type="ARBA" id="ARBA00022723"/>
    </source>
</evidence>
<keyword evidence="8" id="KW-1185">Reference proteome</keyword>
<dbReference type="EMBL" id="JAQOWY010000396">
    <property type="protein sequence ID" value="KAK1842757.1"/>
    <property type="molecule type" value="Genomic_DNA"/>
</dbReference>